<dbReference type="PRINTS" id="PR01035">
    <property type="entry name" value="TCRTETA"/>
</dbReference>
<gene>
    <name evidence="9" type="ORF">ACFOEE_08975</name>
</gene>
<dbReference type="RefSeq" id="WP_377123363.1">
    <property type="nucleotide sequence ID" value="NZ_JBHRSD010000014.1"/>
</dbReference>
<comment type="caution">
    <text evidence="9">The sequence shown here is derived from an EMBL/GenBank/DDBJ whole genome shotgun (WGS) entry which is preliminary data.</text>
</comment>
<dbReference type="PANTHER" id="PTHR43414">
    <property type="entry name" value="MULTIDRUG RESISTANCE PROTEIN MDTG"/>
    <property type="match status" value="1"/>
</dbReference>
<comment type="subcellular location">
    <subcellularLocation>
        <location evidence="1">Cell membrane</location>
        <topology evidence="1">Multi-pass membrane protein</topology>
    </subcellularLocation>
</comment>
<dbReference type="Gene3D" id="1.20.1250.20">
    <property type="entry name" value="MFS general substrate transporter like domains"/>
    <property type="match status" value="1"/>
</dbReference>
<dbReference type="Proteomes" id="UP001595453">
    <property type="component" value="Unassembled WGS sequence"/>
</dbReference>
<dbReference type="InterPro" id="IPR020846">
    <property type="entry name" value="MFS_dom"/>
</dbReference>
<evidence type="ECO:0000313" key="9">
    <source>
        <dbReference type="EMBL" id="MFC3032651.1"/>
    </source>
</evidence>
<evidence type="ECO:0000259" key="8">
    <source>
        <dbReference type="PROSITE" id="PS50850"/>
    </source>
</evidence>
<proteinExistence type="predicted"/>
<keyword evidence="10" id="KW-1185">Reference proteome</keyword>
<evidence type="ECO:0000256" key="3">
    <source>
        <dbReference type="ARBA" id="ARBA00022475"/>
    </source>
</evidence>
<feature type="transmembrane region" description="Helical" evidence="7">
    <location>
        <begin position="366"/>
        <end position="387"/>
    </location>
</feature>
<name>A0ABV7CJG7_9GAMM</name>
<keyword evidence="5 7" id="KW-1133">Transmembrane helix</keyword>
<organism evidence="9 10">
    <name type="scientific">Pseudoalteromonas fenneropenaei</name>
    <dbReference type="NCBI Taxonomy" id="1737459"/>
    <lineage>
        <taxon>Bacteria</taxon>
        <taxon>Pseudomonadati</taxon>
        <taxon>Pseudomonadota</taxon>
        <taxon>Gammaproteobacteria</taxon>
        <taxon>Alteromonadales</taxon>
        <taxon>Pseudoalteromonadaceae</taxon>
        <taxon>Pseudoalteromonas</taxon>
    </lineage>
</organism>
<evidence type="ECO:0000313" key="10">
    <source>
        <dbReference type="Proteomes" id="UP001595453"/>
    </source>
</evidence>
<dbReference type="SUPFAM" id="SSF103473">
    <property type="entry name" value="MFS general substrate transporter"/>
    <property type="match status" value="1"/>
</dbReference>
<feature type="transmembrane region" description="Helical" evidence="7">
    <location>
        <begin position="210"/>
        <end position="232"/>
    </location>
</feature>
<feature type="transmembrane region" description="Helical" evidence="7">
    <location>
        <begin position="43"/>
        <end position="63"/>
    </location>
</feature>
<feature type="transmembrane region" description="Helical" evidence="7">
    <location>
        <begin position="104"/>
        <end position="124"/>
    </location>
</feature>
<feature type="transmembrane region" description="Helical" evidence="7">
    <location>
        <begin position="7"/>
        <end position="31"/>
    </location>
</feature>
<dbReference type="InterPro" id="IPR011701">
    <property type="entry name" value="MFS"/>
</dbReference>
<dbReference type="InterPro" id="IPR001958">
    <property type="entry name" value="Tet-R_TetA/multi-R_MdtG-like"/>
</dbReference>
<dbReference type="InterPro" id="IPR036259">
    <property type="entry name" value="MFS_trans_sf"/>
</dbReference>
<dbReference type="PROSITE" id="PS50850">
    <property type="entry name" value="MFS"/>
    <property type="match status" value="1"/>
</dbReference>
<feature type="transmembrane region" description="Helical" evidence="7">
    <location>
        <begin position="159"/>
        <end position="180"/>
    </location>
</feature>
<sequence length="397" mass="42090">MLRRSFYTLCGVQFLATFSLMLLIPVMPLYLQTLNQGQPLSGLWPAAAIAAPAIGALLSAALIGKGCDTLGGKRMLLITQSTFVLALFSMALASNVYAFLAARLLLGFAGISLVLTVLFSHASYRSEAVQLASQQRAIALACLLGPLCGGFALDQIGMQPLLLATAIGGCGMLVACVWLIPKPNLAQPTANNSPHTDSTATSLWSWSMGCWLAAGSAVQAGAFALVIAFALYCQQVWQHSSYVATTIGALHATAWFATFICAGFWGRRNESGNLTRHYALACLGCALALMALPFSNQVWLFALLRLLQGACFAALPQTLFLKMTQLSSSTQRGAAIGLARSSQVVGQLLGPLSVALVYDQFGAEAVLWPVILWFIAAAVLVLGPHSFNSTYFKAISK</sequence>
<keyword evidence="2" id="KW-0813">Transport</keyword>
<accession>A0ABV7CJG7</accession>
<evidence type="ECO:0000256" key="2">
    <source>
        <dbReference type="ARBA" id="ARBA00022448"/>
    </source>
</evidence>
<keyword evidence="6 7" id="KW-0472">Membrane</keyword>
<keyword evidence="4 7" id="KW-0812">Transmembrane</keyword>
<reference evidence="10" key="1">
    <citation type="journal article" date="2019" name="Int. J. Syst. Evol. Microbiol.">
        <title>The Global Catalogue of Microorganisms (GCM) 10K type strain sequencing project: providing services to taxonomists for standard genome sequencing and annotation.</title>
        <authorList>
            <consortium name="The Broad Institute Genomics Platform"/>
            <consortium name="The Broad Institute Genome Sequencing Center for Infectious Disease"/>
            <person name="Wu L."/>
            <person name="Ma J."/>
        </authorList>
    </citation>
    <scope>NUCLEOTIDE SEQUENCE [LARGE SCALE GENOMIC DNA]</scope>
    <source>
        <strain evidence="10">KCTC 42730</strain>
    </source>
</reference>
<feature type="transmembrane region" description="Helical" evidence="7">
    <location>
        <begin position="277"/>
        <end position="294"/>
    </location>
</feature>
<evidence type="ECO:0000256" key="6">
    <source>
        <dbReference type="ARBA" id="ARBA00023136"/>
    </source>
</evidence>
<evidence type="ECO:0000256" key="7">
    <source>
        <dbReference type="SAM" id="Phobius"/>
    </source>
</evidence>
<evidence type="ECO:0000256" key="1">
    <source>
        <dbReference type="ARBA" id="ARBA00004651"/>
    </source>
</evidence>
<feature type="transmembrane region" description="Helical" evidence="7">
    <location>
        <begin position="75"/>
        <end position="98"/>
    </location>
</feature>
<evidence type="ECO:0000256" key="5">
    <source>
        <dbReference type="ARBA" id="ARBA00022989"/>
    </source>
</evidence>
<protein>
    <submittedName>
        <fullName evidence="9">MFS transporter</fullName>
    </submittedName>
</protein>
<feature type="domain" description="Major facilitator superfamily (MFS) profile" evidence="8">
    <location>
        <begin position="5"/>
        <end position="387"/>
    </location>
</feature>
<dbReference type="EMBL" id="JBHRSD010000014">
    <property type="protein sequence ID" value="MFC3032651.1"/>
    <property type="molecule type" value="Genomic_DNA"/>
</dbReference>
<dbReference type="Pfam" id="PF07690">
    <property type="entry name" value="MFS_1"/>
    <property type="match status" value="1"/>
</dbReference>
<keyword evidence="3" id="KW-1003">Cell membrane</keyword>
<dbReference type="PANTHER" id="PTHR43414:SF6">
    <property type="entry name" value="MULTIDRUG RESISTANCE PROTEIN MDTG"/>
    <property type="match status" value="1"/>
</dbReference>
<feature type="transmembrane region" description="Helical" evidence="7">
    <location>
        <begin position="136"/>
        <end position="153"/>
    </location>
</feature>
<feature type="transmembrane region" description="Helical" evidence="7">
    <location>
        <begin position="244"/>
        <end position="265"/>
    </location>
</feature>
<evidence type="ECO:0000256" key="4">
    <source>
        <dbReference type="ARBA" id="ARBA00022692"/>
    </source>
</evidence>